<evidence type="ECO:0000259" key="5">
    <source>
        <dbReference type="PROSITE" id="PS51063"/>
    </source>
</evidence>
<dbReference type="RefSeq" id="WP_190941318.1">
    <property type="nucleotide sequence ID" value="NZ_JACJSI010000024.1"/>
</dbReference>
<evidence type="ECO:0000259" key="4">
    <source>
        <dbReference type="PROSITE" id="PS50042"/>
    </source>
</evidence>
<dbReference type="CDD" id="cd00038">
    <property type="entry name" value="CAP_ED"/>
    <property type="match status" value="1"/>
</dbReference>
<keyword evidence="7" id="KW-1185">Reference proteome</keyword>
<gene>
    <name evidence="6" type="ORF">H6G97_14725</name>
</gene>
<evidence type="ECO:0000313" key="7">
    <source>
        <dbReference type="Proteomes" id="UP000623440"/>
    </source>
</evidence>
<evidence type="ECO:0000256" key="2">
    <source>
        <dbReference type="ARBA" id="ARBA00023125"/>
    </source>
</evidence>
<accession>A0ABR8DMT3</accession>
<protein>
    <submittedName>
        <fullName evidence="6">Crp/Fnr family transcriptional regulator</fullName>
    </submittedName>
</protein>
<dbReference type="InterPro" id="IPR018490">
    <property type="entry name" value="cNMP-bd_dom_sf"/>
</dbReference>
<evidence type="ECO:0000256" key="3">
    <source>
        <dbReference type="ARBA" id="ARBA00023163"/>
    </source>
</evidence>
<dbReference type="InterPro" id="IPR036388">
    <property type="entry name" value="WH-like_DNA-bd_sf"/>
</dbReference>
<dbReference type="Proteomes" id="UP000623440">
    <property type="component" value="Unassembled WGS sequence"/>
</dbReference>
<comment type="caution">
    <text evidence="6">The sequence shown here is derived from an EMBL/GenBank/DDBJ whole genome shotgun (WGS) entry which is preliminary data.</text>
</comment>
<dbReference type="InterPro" id="IPR036390">
    <property type="entry name" value="WH_DNA-bd_sf"/>
</dbReference>
<feature type="domain" description="HTH crp-type" evidence="5">
    <location>
        <begin position="149"/>
        <end position="215"/>
    </location>
</feature>
<feature type="domain" description="Cyclic nucleotide-binding" evidence="4">
    <location>
        <begin position="15"/>
        <end position="97"/>
    </location>
</feature>
<keyword evidence="1" id="KW-0805">Transcription regulation</keyword>
<dbReference type="PROSITE" id="PS50042">
    <property type="entry name" value="CNMP_BINDING_3"/>
    <property type="match status" value="1"/>
</dbReference>
<organism evidence="6 7">
    <name type="scientific">Nostoc flagelliforme FACHB-838</name>
    <dbReference type="NCBI Taxonomy" id="2692904"/>
    <lineage>
        <taxon>Bacteria</taxon>
        <taxon>Bacillati</taxon>
        <taxon>Cyanobacteriota</taxon>
        <taxon>Cyanophyceae</taxon>
        <taxon>Nostocales</taxon>
        <taxon>Nostocaceae</taxon>
        <taxon>Nostoc</taxon>
    </lineage>
</organism>
<dbReference type="SMART" id="SM00100">
    <property type="entry name" value="cNMP"/>
    <property type="match status" value="1"/>
</dbReference>
<dbReference type="Gene3D" id="2.60.120.10">
    <property type="entry name" value="Jelly Rolls"/>
    <property type="match status" value="1"/>
</dbReference>
<keyword evidence="2" id="KW-0238">DNA-binding</keyword>
<dbReference type="PANTHER" id="PTHR24567">
    <property type="entry name" value="CRP FAMILY TRANSCRIPTIONAL REGULATORY PROTEIN"/>
    <property type="match status" value="1"/>
</dbReference>
<dbReference type="InterPro" id="IPR050397">
    <property type="entry name" value="Env_Response_Regulators"/>
</dbReference>
<dbReference type="EMBL" id="JACJSI010000024">
    <property type="protein sequence ID" value="MBD2530761.1"/>
    <property type="molecule type" value="Genomic_DNA"/>
</dbReference>
<dbReference type="SUPFAM" id="SSF46785">
    <property type="entry name" value="Winged helix' DNA-binding domain"/>
    <property type="match status" value="1"/>
</dbReference>
<evidence type="ECO:0000313" key="6">
    <source>
        <dbReference type="EMBL" id="MBD2530761.1"/>
    </source>
</evidence>
<dbReference type="PANTHER" id="PTHR24567:SF74">
    <property type="entry name" value="HTH-TYPE TRANSCRIPTIONAL REGULATOR ARCR"/>
    <property type="match status" value="1"/>
</dbReference>
<evidence type="ECO:0000256" key="1">
    <source>
        <dbReference type="ARBA" id="ARBA00023015"/>
    </source>
</evidence>
<name>A0ABR8DMT3_9NOSO</name>
<dbReference type="Pfam" id="PF00027">
    <property type="entry name" value="cNMP_binding"/>
    <property type="match status" value="1"/>
</dbReference>
<dbReference type="SUPFAM" id="SSF51206">
    <property type="entry name" value="cAMP-binding domain-like"/>
    <property type="match status" value="1"/>
</dbReference>
<dbReference type="Gene3D" id="1.10.10.10">
    <property type="entry name" value="Winged helix-like DNA-binding domain superfamily/Winged helix DNA-binding domain"/>
    <property type="match status" value="1"/>
</dbReference>
<sequence>MSLDKNLFQQPPNKLLAALPASDYERLVPHLKLVSLPVQQILYHAGEPITHVYFPDKSVVSIVTTMEDGSTAEVGIVSNEGMVGIPVILGDNTTTTTSFVQIKGTGMQMNADILKAEFNRGGAIQTLLLCYVQAVYSELAQGAACNRLHTLEERLARWLLTVSDRLESEDYPLTQEFISQMLGVRRSGVTVAASTLSRAGMITYQRGHIRIVNREDLEATSCECYQVIQKEFARLLGKKPSNRAKKIF</sequence>
<dbReference type="InterPro" id="IPR014710">
    <property type="entry name" value="RmlC-like_jellyroll"/>
</dbReference>
<dbReference type="PROSITE" id="PS51063">
    <property type="entry name" value="HTH_CRP_2"/>
    <property type="match status" value="1"/>
</dbReference>
<proteinExistence type="predicted"/>
<keyword evidence="3" id="KW-0804">Transcription</keyword>
<dbReference type="InterPro" id="IPR000595">
    <property type="entry name" value="cNMP-bd_dom"/>
</dbReference>
<dbReference type="Pfam" id="PF13545">
    <property type="entry name" value="HTH_Crp_2"/>
    <property type="match status" value="1"/>
</dbReference>
<reference evidence="6 7" key="1">
    <citation type="journal article" date="2020" name="ISME J.">
        <title>Comparative genomics reveals insights into cyanobacterial evolution and habitat adaptation.</title>
        <authorList>
            <person name="Chen M.Y."/>
            <person name="Teng W.K."/>
            <person name="Zhao L."/>
            <person name="Hu C.X."/>
            <person name="Zhou Y.K."/>
            <person name="Han B.P."/>
            <person name="Song L.R."/>
            <person name="Shu W.S."/>
        </authorList>
    </citation>
    <scope>NUCLEOTIDE SEQUENCE [LARGE SCALE GENOMIC DNA]</scope>
    <source>
        <strain evidence="6 7">FACHB-838</strain>
    </source>
</reference>
<dbReference type="InterPro" id="IPR012318">
    <property type="entry name" value="HTH_CRP"/>
</dbReference>